<sequence>MFKDKSKLKRIVLYLSFLPLLIHIVQHFLAKSYFPLLFVLTSVILLIFLRKLKIVSLQHIIKTWSILITGHGIIRLALAVLVSLAGNSVPSQIYYQLDFWYFFISIVLIFLGFWLLMNRKQSPEELKTN</sequence>
<evidence type="ECO:0000256" key="1">
    <source>
        <dbReference type="SAM" id="Phobius"/>
    </source>
</evidence>
<keyword evidence="1" id="KW-1133">Transmembrane helix</keyword>
<feature type="transmembrane region" description="Helical" evidence="1">
    <location>
        <begin position="35"/>
        <end position="52"/>
    </location>
</feature>
<organism evidence="2 3">
    <name type="scientific">Croceitalea marina</name>
    <dbReference type="NCBI Taxonomy" id="1775166"/>
    <lineage>
        <taxon>Bacteria</taxon>
        <taxon>Pseudomonadati</taxon>
        <taxon>Bacteroidota</taxon>
        <taxon>Flavobacteriia</taxon>
        <taxon>Flavobacteriales</taxon>
        <taxon>Flavobacteriaceae</taxon>
        <taxon>Croceitalea</taxon>
    </lineage>
</organism>
<gene>
    <name evidence="2" type="ORF">ACFSQJ_07470</name>
</gene>
<keyword evidence="1" id="KW-0472">Membrane</keyword>
<feature type="transmembrane region" description="Helical" evidence="1">
    <location>
        <begin position="64"/>
        <end position="87"/>
    </location>
</feature>
<dbReference type="EMBL" id="JBHULB010000008">
    <property type="protein sequence ID" value="MFD2586764.1"/>
    <property type="molecule type" value="Genomic_DNA"/>
</dbReference>
<dbReference type="Proteomes" id="UP001597526">
    <property type="component" value="Unassembled WGS sequence"/>
</dbReference>
<keyword evidence="1" id="KW-0812">Transmembrane</keyword>
<keyword evidence="3" id="KW-1185">Reference proteome</keyword>
<comment type="caution">
    <text evidence="2">The sequence shown here is derived from an EMBL/GenBank/DDBJ whole genome shotgun (WGS) entry which is preliminary data.</text>
</comment>
<feature type="transmembrane region" description="Helical" evidence="1">
    <location>
        <begin position="99"/>
        <end position="117"/>
    </location>
</feature>
<evidence type="ECO:0000313" key="3">
    <source>
        <dbReference type="Proteomes" id="UP001597526"/>
    </source>
</evidence>
<reference evidence="3" key="1">
    <citation type="journal article" date="2019" name="Int. J. Syst. Evol. Microbiol.">
        <title>The Global Catalogue of Microorganisms (GCM) 10K type strain sequencing project: providing services to taxonomists for standard genome sequencing and annotation.</title>
        <authorList>
            <consortium name="The Broad Institute Genomics Platform"/>
            <consortium name="The Broad Institute Genome Sequencing Center for Infectious Disease"/>
            <person name="Wu L."/>
            <person name="Ma J."/>
        </authorList>
    </citation>
    <scope>NUCLEOTIDE SEQUENCE [LARGE SCALE GENOMIC DNA]</scope>
    <source>
        <strain evidence="3">KCTC 52368</strain>
    </source>
</reference>
<protein>
    <submittedName>
        <fullName evidence="2">Uncharacterized protein</fullName>
    </submittedName>
</protein>
<evidence type="ECO:0000313" key="2">
    <source>
        <dbReference type="EMBL" id="MFD2586764.1"/>
    </source>
</evidence>
<feature type="transmembrane region" description="Helical" evidence="1">
    <location>
        <begin position="12"/>
        <end position="29"/>
    </location>
</feature>
<accession>A0ABW5MYL2</accession>
<proteinExistence type="predicted"/>
<name>A0ABW5MYL2_9FLAO</name>